<dbReference type="EMBL" id="JAACJJ010000057">
    <property type="protein sequence ID" value="KAF5310526.1"/>
    <property type="molecule type" value="Genomic_DNA"/>
</dbReference>
<dbReference type="SUPFAM" id="SSF54928">
    <property type="entry name" value="RNA-binding domain, RBD"/>
    <property type="match status" value="1"/>
</dbReference>
<gene>
    <name evidence="2" type="ORF">D9619_007692</name>
</gene>
<keyword evidence="1" id="KW-0732">Signal</keyword>
<reference evidence="2 3" key="1">
    <citation type="journal article" date="2020" name="ISME J.">
        <title>Uncovering the hidden diversity of litter-decomposition mechanisms in mushroom-forming fungi.</title>
        <authorList>
            <person name="Floudas D."/>
            <person name="Bentzer J."/>
            <person name="Ahren D."/>
            <person name="Johansson T."/>
            <person name="Persson P."/>
            <person name="Tunlid A."/>
        </authorList>
    </citation>
    <scope>NUCLEOTIDE SEQUENCE [LARGE SCALE GENOMIC DNA]</scope>
    <source>
        <strain evidence="2 3">CBS 101986</strain>
    </source>
</reference>
<evidence type="ECO:0000256" key="1">
    <source>
        <dbReference type="SAM" id="SignalP"/>
    </source>
</evidence>
<dbReference type="GO" id="GO:0003676">
    <property type="term" value="F:nucleic acid binding"/>
    <property type="evidence" value="ECO:0007669"/>
    <property type="project" value="InterPro"/>
</dbReference>
<evidence type="ECO:0000313" key="3">
    <source>
        <dbReference type="Proteomes" id="UP000567179"/>
    </source>
</evidence>
<protein>
    <submittedName>
        <fullName evidence="2">Uncharacterized protein</fullName>
    </submittedName>
</protein>
<evidence type="ECO:0000313" key="2">
    <source>
        <dbReference type="EMBL" id="KAF5310526.1"/>
    </source>
</evidence>
<feature type="signal peptide" evidence="1">
    <location>
        <begin position="1"/>
        <end position="19"/>
    </location>
</feature>
<sequence length="66" mass="7358">MFSLLEFLLPLLIVEYASQEDAQGAIRELSDQPMMPRPVSIHEDRENEACFGATPVPEKILATIAD</sequence>
<dbReference type="InterPro" id="IPR035979">
    <property type="entry name" value="RBD_domain_sf"/>
</dbReference>
<accession>A0A8H5ESA4</accession>
<organism evidence="2 3">
    <name type="scientific">Psilocybe cf. subviscida</name>
    <dbReference type="NCBI Taxonomy" id="2480587"/>
    <lineage>
        <taxon>Eukaryota</taxon>
        <taxon>Fungi</taxon>
        <taxon>Dikarya</taxon>
        <taxon>Basidiomycota</taxon>
        <taxon>Agaricomycotina</taxon>
        <taxon>Agaricomycetes</taxon>
        <taxon>Agaricomycetidae</taxon>
        <taxon>Agaricales</taxon>
        <taxon>Agaricineae</taxon>
        <taxon>Strophariaceae</taxon>
        <taxon>Psilocybe</taxon>
    </lineage>
</organism>
<name>A0A8H5ESA4_9AGAR</name>
<proteinExistence type="predicted"/>
<comment type="caution">
    <text evidence="2">The sequence shown here is derived from an EMBL/GenBank/DDBJ whole genome shotgun (WGS) entry which is preliminary data.</text>
</comment>
<dbReference type="AlphaFoldDB" id="A0A8H5ESA4"/>
<feature type="chain" id="PRO_5034946574" evidence="1">
    <location>
        <begin position="20"/>
        <end position="66"/>
    </location>
</feature>
<dbReference type="Proteomes" id="UP000567179">
    <property type="component" value="Unassembled WGS sequence"/>
</dbReference>
<dbReference type="OrthoDB" id="1049195at2759"/>
<keyword evidence="3" id="KW-1185">Reference proteome</keyword>